<evidence type="ECO:0000313" key="7">
    <source>
        <dbReference type="Proteomes" id="UP000094271"/>
    </source>
</evidence>
<dbReference type="InterPro" id="IPR017850">
    <property type="entry name" value="Alkaline_phosphatase_core_sf"/>
</dbReference>
<dbReference type="EMBL" id="MEHD01000029">
    <property type="protein sequence ID" value="ODR52677.1"/>
    <property type="molecule type" value="Genomic_DNA"/>
</dbReference>
<keyword evidence="3" id="KW-0378">Hydrolase</keyword>
<comment type="caution">
    <text evidence="5">The sequence shown here is derived from an EMBL/GenBank/DDBJ whole genome shotgun (WGS) entry which is preliminary data.</text>
</comment>
<protein>
    <recommendedName>
        <fullName evidence="4">Sulfatase N-terminal domain-containing protein</fullName>
    </recommendedName>
</protein>
<evidence type="ECO:0000259" key="4">
    <source>
        <dbReference type="Pfam" id="PF00884"/>
    </source>
</evidence>
<dbReference type="PROSITE" id="PS00149">
    <property type="entry name" value="SULFATASE_2"/>
    <property type="match status" value="1"/>
</dbReference>
<dbReference type="InterPro" id="IPR000917">
    <property type="entry name" value="Sulfatase_N"/>
</dbReference>
<evidence type="ECO:0000256" key="3">
    <source>
        <dbReference type="ARBA" id="ARBA00022801"/>
    </source>
</evidence>
<evidence type="ECO:0000313" key="6">
    <source>
        <dbReference type="EMBL" id="ODR52677.1"/>
    </source>
</evidence>
<keyword evidence="8" id="KW-1185">Reference proteome</keyword>
<dbReference type="AlphaFoldDB" id="A0A1E3U6E7"/>
<dbReference type="InterPro" id="IPR024607">
    <property type="entry name" value="Sulfatase_CS"/>
</dbReference>
<evidence type="ECO:0000313" key="8">
    <source>
        <dbReference type="Proteomes" id="UP000094869"/>
    </source>
</evidence>
<dbReference type="Proteomes" id="UP000094271">
    <property type="component" value="Unassembled WGS sequence"/>
</dbReference>
<name>A0A1E3U6E7_9FIRM</name>
<dbReference type="PANTHER" id="PTHR45953:SF1">
    <property type="entry name" value="IDURONATE 2-SULFATASE"/>
    <property type="match status" value="1"/>
</dbReference>
<dbReference type="Pfam" id="PF00884">
    <property type="entry name" value="Sulfatase"/>
    <property type="match status" value="1"/>
</dbReference>
<dbReference type="PANTHER" id="PTHR45953">
    <property type="entry name" value="IDURONATE 2-SULFATASE"/>
    <property type="match status" value="1"/>
</dbReference>
<gene>
    <name evidence="5" type="ORF">BEI59_34200</name>
    <name evidence="6" type="ORF">BEI63_19855</name>
</gene>
<organism evidence="5 7">
    <name type="scientific">Eisenbergiella tayi</name>
    <dbReference type="NCBI Taxonomy" id="1432052"/>
    <lineage>
        <taxon>Bacteria</taxon>
        <taxon>Bacillati</taxon>
        <taxon>Bacillota</taxon>
        <taxon>Clostridia</taxon>
        <taxon>Lachnospirales</taxon>
        <taxon>Lachnospiraceae</taxon>
        <taxon>Eisenbergiella</taxon>
    </lineage>
</organism>
<dbReference type="SUPFAM" id="SSF53649">
    <property type="entry name" value="Alkaline phosphatase-like"/>
    <property type="match status" value="1"/>
</dbReference>
<evidence type="ECO:0000256" key="1">
    <source>
        <dbReference type="ARBA" id="ARBA00008779"/>
    </source>
</evidence>
<reference evidence="5 7" key="2">
    <citation type="submission" date="2016-08" db="EMBL/GenBank/DDBJ databases">
        <authorList>
            <person name="Seilhamer J.J."/>
        </authorList>
    </citation>
    <scope>NUCLEOTIDE SEQUENCE [LARGE SCALE GENOMIC DNA]</scope>
    <source>
        <strain evidence="5 7">NML150140-1</strain>
    </source>
</reference>
<sequence length="566" mass="65655">MSGGKAYKKENRMEEKTKKRPNVLLLLSDQQRYDTIGAAGFPHMHTPNLDRLAGEGVLFEQCHSTNPVCMACRHDLLTGRPGRDHGYYTNLEEKPIDNYDTPTLPRIFSENGYRTAAVGKMHFFPAREHHGFGEMYLMEELPKRRQDDQYLQYLKEKGLGDIQNQHGVRPLLYHVPQNSVQKLEDHGTMWVADRSIQWLEENGEEPFFLMCGFIQPHPPWNIPKELDGLYREAVIPEPVPRSRMPMDGNEPNPWFGDWDSREQKEAIRKAYYTAVSMVDMAVGKILDTLREKGLLDNTLIIFTSDHGEMLQDKGYYSKELAYEGSVRVPLLLRYPKRLAGGRKIGGFVDSFDLLPTCLDVCGLAYPDGELRGESLFRLAEKNDREFQFSSSGLGYRRWVMCRNDRYKYVFHYNGGYEELYDMRDDGGEEHNLAEEKEGRIRNTVCRLRREALLYEQECGPEGNIRNGDFVPVPYEPYHGSIRGKFHYWANFQMQKFYEGERAGRLIQEIRHASDNPEKSGVALTALFNAESWQKDFQARFREYTGRELTPEEIDLLFEKAAEEAME</sequence>
<dbReference type="GO" id="GO:0046872">
    <property type="term" value="F:metal ion binding"/>
    <property type="evidence" value="ECO:0007669"/>
    <property type="project" value="UniProtKB-KW"/>
</dbReference>
<accession>A0A1E3U6E7</accession>
<reference evidence="6 8" key="1">
    <citation type="submission" date="2016-08" db="EMBL/GenBank/DDBJ databases">
        <title>Characterization of Isolates of Eisenbergiella tayi Derived from Blood Cultures, Using Whole Genome Sequencing.</title>
        <authorList>
            <person name="Bernier A.-M."/>
            <person name="Burdz T."/>
            <person name="Wiebe D."/>
            <person name="Bernard K."/>
        </authorList>
    </citation>
    <scope>NUCLEOTIDE SEQUENCE [LARGE SCALE GENOMIC DNA]</scope>
    <source>
        <strain evidence="6 8">NML120146</strain>
    </source>
</reference>
<comment type="similarity">
    <text evidence="1">Belongs to the sulfatase family.</text>
</comment>
<dbReference type="GO" id="GO:0005737">
    <property type="term" value="C:cytoplasm"/>
    <property type="evidence" value="ECO:0007669"/>
    <property type="project" value="TreeGrafter"/>
</dbReference>
<dbReference type="Proteomes" id="UP000094869">
    <property type="component" value="Unassembled WGS sequence"/>
</dbReference>
<proteinExistence type="inferred from homology"/>
<keyword evidence="2" id="KW-0479">Metal-binding</keyword>
<feature type="domain" description="Sulfatase N-terminal" evidence="4">
    <location>
        <begin position="21"/>
        <end position="362"/>
    </location>
</feature>
<dbReference type="GO" id="GO:0008484">
    <property type="term" value="F:sulfuric ester hydrolase activity"/>
    <property type="evidence" value="ECO:0007669"/>
    <property type="project" value="TreeGrafter"/>
</dbReference>
<dbReference type="OrthoDB" id="279611at2"/>
<evidence type="ECO:0000313" key="5">
    <source>
        <dbReference type="EMBL" id="ODR38411.1"/>
    </source>
</evidence>
<dbReference type="EMBL" id="MEHA01000046">
    <property type="protein sequence ID" value="ODR38411.1"/>
    <property type="molecule type" value="Genomic_DNA"/>
</dbReference>
<evidence type="ECO:0000256" key="2">
    <source>
        <dbReference type="ARBA" id="ARBA00022723"/>
    </source>
</evidence>
<dbReference type="Gene3D" id="3.40.720.10">
    <property type="entry name" value="Alkaline Phosphatase, subunit A"/>
    <property type="match status" value="1"/>
</dbReference>